<evidence type="ECO:0000256" key="22">
    <source>
        <dbReference type="SAM" id="Phobius"/>
    </source>
</evidence>
<dbReference type="PROSITE" id="PS51407">
    <property type="entry name" value="LAMP_3"/>
    <property type="match status" value="1"/>
</dbReference>
<dbReference type="GO" id="GO:0005765">
    <property type="term" value="C:lysosomal membrane"/>
    <property type="evidence" value="ECO:0007669"/>
    <property type="project" value="TreeGrafter"/>
</dbReference>
<keyword evidence="8" id="KW-0967">Endosome</keyword>
<keyword evidence="14" id="KW-0968">Cytoplasmic vesicle</keyword>
<dbReference type="GO" id="GO:0005886">
    <property type="term" value="C:plasma membrane"/>
    <property type="evidence" value="ECO:0007669"/>
    <property type="project" value="UniProtKB-SubCell"/>
</dbReference>
<evidence type="ECO:0000256" key="2">
    <source>
        <dbReference type="ARBA" id="ARBA00004158"/>
    </source>
</evidence>
<dbReference type="Proteomes" id="UP001652582">
    <property type="component" value="Chromosome 3"/>
</dbReference>
<evidence type="ECO:0000256" key="5">
    <source>
        <dbReference type="ARBA" id="ARBA00009644"/>
    </source>
</evidence>
<dbReference type="RefSeq" id="XP_023942950.2">
    <property type="nucleotide sequence ID" value="XM_024087182.2"/>
</dbReference>
<protein>
    <recommendedName>
        <fullName evidence="18">Lysosome-associated membrane glycoprotein 5</fullName>
    </recommendedName>
    <alternativeName>
        <fullName evidence="19">Lysosome-associated membrane protein 5</fullName>
    </alternativeName>
</protein>
<dbReference type="PANTHER" id="PTHR11506">
    <property type="entry name" value="LYSOSOME-ASSOCIATED MEMBRANE GLYCOPROTEIN"/>
    <property type="match status" value="1"/>
</dbReference>
<evidence type="ECO:0000256" key="21">
    <source>
        <dbReference type="SAM" id="MobiDB-lite"/>
    </source>
</evidence>
<feature type="region of interest" description="Disordered" evidence="21">
    <location>
        <begin position="38"/>
        <end position="120"/>
    </location>
</feature>
<sequence>MARLSFYLLAAVLCSLTVLGQGNVTKDGAPVTITVPALTSTEPTAKPDTPKTTPEKITTTTTPKTTTTETTTTTEKTTTTTTTTTTTPSPTPEPPKPTPPPTPAPTPAPGPTPAPKQGKWWYKDSNNVTCVVVQFAAQLNVTYAKAPSLMYFVVNVSPNATVVDGNCSDSNQWLTLSWPVNNQTANVSYNNMVLYFHKNETTKQYSLKNLNVSLAPEMFPNSSNTNASVDFWHGEEWTTPLSTSYRCAAPVQLNLTSDAAAAVLTISQLQEEAFRAAADQSFSVARECSGADVPDAVPIAVGCALGALVVVVLVAYLVARRRSAAQGYLSM</sequence>
<gene>
    <name evidence="27" type="primary">LOC112049329</name>
</gene>
<keyword evidence="13" id="KW-0966">Cell projection</keyword>
<keyword evidence="11 20" id="KW-0472">Membrane</keyword>
<keyword evidence="9 22" id="KW-1133">Transmembrane helix</keyword>
<evidence type="ECO:0000256" key="18">
    <source>
        <dbReference type="ARBA" id="ARBA00074379"/>
    </source>
</evidence>
<feature type="compositionally biased region" description="Pro residues" evidence="21">
    <location>
        <begin position="89"/>
        <end position="114"/>
    </location>
</feature>
<feature type="compositionally biased region" description="Low complexity" evidence="21">
    <location>
        <begin position="41"/>
        <end position="88"/>
    </location>
</feature>
<reference evidence="27" key="1">
    <citation type="submission" date="2025-08" db="UniProtKB">
        <authorList>
            <consortium name="RefSeq"/>
        </authorList>
    </citation>
    <scope>IDENTIFICATION</scope>
</reference>
<dbReference type="InterPro" id="IPR048524">
    <property type="entry name" value="Lamp2-like_TM"/>
</dbReference>
<evidence type="ECO:0000256" key="10">
    <source>
        <dbReference type="ARBA" id="ARBA00023018"/>
    </source>
</evidence>
<dbReference type="AlphaFoldDB" id="A0A6J1N525"/>
<accession>A0A6J1N525</accession>
<comment type="caution">
    <text evidence="20">Lacks conserved residue(s) required for the propagation of feature annotation.</text>
</comment>
<evidence type="ECO:0000256" key="17">
    <source>
        <dbReference type="ARBA" id="ARBA00060492"/>
    </source>
</evidence>
<dbReference type="Gene3D" id="2.40.160.110">
    <property type="match status" value="1"/>
</dbReference>
<evidence type="ECO:0000313" key="27">
    <source>
        <dbReference type="RefSeq" id="XP_023942950.2"/>
    </source>
</evidence>
<dbReference type="GO" id="GO:0072594">
    <property type="term" value="P:establishment of protein localization to organelle"/>
    <property type="evidence" value="ECO:0007669"/>
    <property type="project" value="TreeGrafter"/>
</dbReference>
<evidence type="ECO:0000256" key="23">
    <source>
        <dbReference type="SAM" id="SignalP"/>
    </source>
</evidence>
<dbReference type="InterPro" id="IPR002000">
    <property type="entry name" value="Lysosome-assoc_membr_glycop"/>
</dbReference>
<evidence type="ECO:0000256" key="3">
    <source>
        <dbReference type="ARBA" id="ARBA00004172"/>
    </source>
</evidence>
<evidence type="ECO:0000256" key="7">
    <source>
        <dbReference type="ARBA" id="ARBA00022729"/>
    </source>
</evidence>
<comment type="subcellular location">
    <subcellularLocation>
        <location evidence="4">Cell projection</location>
        <location evidence="4">Dendrite</location>
    </subcellularLocation>
    <subcellularLocation>
        <location evidence="17">Cell projection</location>
        <location evidence="17">Growth cone membrane</location>
        <topology evidence="17">Single-pass type I membrane protein</topology>
    </subcellularLocation>
    <subcellularLocation>
        <location evidence="15">Cytoplasmic vesicle</location>
        <location evidence="15">Secretory vesicle</location>
        <location evidence="15">Synaptic vesicle membrane</location>
        <topology evidence="15">Single-pass type I membrane protein</topology>
    </subcellularLocation>
    <subcellularLocation>
        <location evidence="2">Early endosome membrane</location>
        <topology evidence="2">Single-pass type I membrane protein</topology>
    </subcellularLocation>
    <subcellularLocation>
        <location evidence="1">Endoplasmic reticulum-Golgi intermediate compartment membrane</location>
        <topology evidence="1">Single-pass type I membrane protein</topology>
    </subcellularLocation>
    <subcellularLocation>
        <location evidence="20">Membrane</location>
        <topology evidence="20">Single-pass type I membrane protein</topology>
    </subcellularLocation>
    <subcellularLocation>
        <location evidence="3">Recycling endosome</location>
    </subcellularLocation>
</comment>
<keyword evidence="10" id="KW-0770">Synapse</keyword>
<evidence type="ECO:0000313" key="26">
    <source>
        <dbReference type="Proteomes" id="UP001652582"/>
    </source>
</evidence>
<evidence type="ECO:0000256" key="20">
    <source>
        <dbReference type="PROSITE-ProRule" id="PRU00740"/>
    </source>
</evidence>
<keyword evidence="12" id="KW-0325">Glycoprotein</keyword>
<organism evidence="26 27">
    <name type="scientific">Bicyclus anynana</name>
    <name type="common">Squinting bush brown butterfly</name>
    <dbReference type="NCBI Taxonomy" id="110368"/>
    <lineage>
        <taxon>Eukaryota</taxon>
        <taxon>Metazoa</taxon>
        <taxon>Ecdysozoa</taxon>
        <taxon>Arthropoda</taxon>
        <taxon>Hexapoda</taxon>
        <taxon>Insecta</taxon>
        <taxon>Pterygota</taxon>
        <taxon>Neoptera</taxon>
        <taxon>Endopterygota</taxon>
        <taxon>Lepidoptera</taxon>
        <taxon>Glossata</taxon>
        <taxon>Ditrysia</taxon>
        <taxon>Papilionoidea</taxon>
        <taxon>Nymphalidae</taxon>
        <taxon>Satyrinae</taxon>
        <taxon>Satyrini</taxon>
        <taxon>Mycalesina</taxon>
        <taxon>Bicyclus</taxon>
    </lineage>
</organism>
<feature type="transmembrane region" description="Helical" evidence="22">
    <location>
        <begin position="296"/>
        <end position="319"/>
    </location>
</feature>
<evidence type="ECO:0000256" key="13">
    <source>
        <dbReference type="ARBA" id="ARBA00023273"/>
    </source>
</evidence>
<evidence type="ECO:0000256" key="16">
    <source>
        <dbReference type="ARBA" id="ARBA00053950"/>
    </source>
</evidence>
<evidence type="ECO:0000259" key="24">
    <source>
        <dbReference type="Pfam" id="PF01299"/>
    </source>
</evidence>
<evidence type="ECO:0000256" key="14">
    <source>
        <dbReference type="ARBA" id="ARBA00023329"/>
    </source>
</evidence>
<dbReference type="GeneID" id="112049329"/>
<feature type="domain" description="Lysosome-associated membrane glycoprotein 2-like transmembrane" evidence="25">
    <location>
        <begin position="297"/>
        <end position="325"/>
    </location>
</feature>
<dbReference type="GO" id="GO:0031902">
    <property type="term" value="C:late endosome membrane"/>
    <property type="evidence" value="ECO:0007669"/>
    <property type="project" value="TreeGrafter"/>
</dbReference>
<evidence type="ECO:0000259" key="25">
    <source>
        <dbReference type="Pfam" id="PF21222"/>
    </source>
</evidence>
<evidence type="ECO:0000256" key="4">
    <source>
        <dbReference type="ARBA" id="ARBA00004279"/>
    </source>
</evidence>
<evidence type="ECO:0000256" key="9">
    <source>
        <dbReference type="ARBA" id="ARBA00022989"/>
    </source>
</evidence>
<dbReference type="PANTHER" id="PTHR11506:SF35">
    <property type="entry name" value="LYSOSOME-ASSOCIATED MEMBRANE GLYCOPROTEIN 5"/>
    <property type="match status" value="1"/>
</dbReference>
<keyword evidence="6 20" id="KW-0812">Transmembrane</keyword>
<keyword evidence="7 23" id="KW-0732">Signal</keyword>
<keyword evidence="26" id="KW-1185">Reference proteome</keyword>
<evidence type="ECO:0000256" key="15">
    <source>
        <dbReference type="ARBA" id="ARBA00029428"/>
    </source>
</evidence>
<evidence type="ECO:0000256" key="8">
    <source>
        <dbReference type="ARBA" id="ARBA00022753"/>
    </source>
</evidence>
<feature type="domain" description="Lysosome-associated membrane glycoprotein 2-like luminal" evidence="24">
    <location>
        <begin position="115"/>
        <end position="274"/>
    </location>
</feature>
<comment type="function">
    <text evidence="16">Plays a role in short-term synaptic plasticity in a subset of GABAergic neurons in the brain.</text>
</comment>
<feature type="signal peptide" evidence="23">
    <location>
        <begin position="1"/>
        <end position="22"/>
    </location>
</feature>
<proteinExistence type="inferred from homology"/>
<evidence type="ECO:0000256" key="11">
    <source>
        <dbReference type="ARBA" id="ARBA00023136"/>
    </source>
</evidence>
<evidence type="ECO:0000256" key="19">
    <source>
        <dbReference type="ARBA" id="ARBA00076257"/>
    </source>
</evidence>
<dbReference type="PRINTS" id="PR00336">
    <property type="entry name" value="LYSASSOCTDMP"/>
</dbReference>
<comment type="similarity">
    <text evidence="5 20">Belongs to the LAMP family.</text>
</comment>
<name>A0A6J1N525_BICAN</name>
<dbReference type="OrthoDB" id="6232933at2759"/>
<evidence type="ECO:0000256" key="1">
    <source>
        <dbReference type="ARBA" id="ARBA00004151"/>
    </source>
</evidence>
<dbReference type="KEGG" id="bany:112049329"/>
<feature type="chain" id="PRO_5045152967" description="Lysosome-associated membrane glycoprotein 5" evidence="23">
    <location>
        <begin position="23"/>
        <end position="331"/>
    </location>
</feature>
<evidence type="ECO:0000256" key="12">
    <source>
        <dbReference type="ARBA" id="ARBA00023180"/>
    </source>
</evidence>
<dbReference type="Pfam" id="PF21222">
    <property type="entry name" value="Lamp2_2nd"/>
    <property type="match status" value="1"/>
</dbReference>
<dbReference type="InterPro" id="IPR048528">
    <property type="entry name" value="Lamp2-like_luminal"/>
</dbReference>
<evidence type="ECO:0000256" key="6">
    <source>
        <dbReference type="ARBA" id="ARBA00022692"/>
    </source>
</evidence>
<dbReference type="Pfam" id="PF01299">
    <property type="entry name" value="Lamp2-like_luminal"/>
    <property type="match status" value="1"/>
</dbReference>